<evidence type="ECO:0000313" key="1">
    <source>
        <dbReference type="EMBL" id="QFU97161.1"/>
    </source>
</evidence>
<dbReference type="Proteomes" id="UP000326702">
    <property type="component" value="Chromosome"/>
</dbReference>
<dbReference type="GO" id="GO:0030246">
    <property type="term" value="F:carbohydrate binding"/>
    <property type="evidence" value="ECO:0007669"/>
    <property type="project" value="InterPro"/>
</dbReference>
<evidence type="ECO:0000313" key="2">
    <source>
        <dbReference type="Proteomes" id="UP000326702"/>
    </source>
</evidence>
<dbReference type="AlphaFoldDB" id="A0A5P9Q6Y2"/>
<dbReference type="InterPro" id="IPR014718">
    <property type="entry name" value="GH-type_carb-bd"/>
</dbReference>
<dbReference type="OrthoDB" id="9791280at2"/>
<protein>
    <recommendedName>
        <fullName evidence="3">Aldose 1-epimerase</fullName>
    </recommendedName>
</protein>
<name>A0A5P9Q6Y2_9MICO</name>
<organism evidence="1 2">
    <name type="scientific">Luteimicrobium xylanilyticum</name>
    <dbReference type="NCBI Taxonomy" id="1133546"/>
    <lineage>
        <taxon>Bacteria</taxon>
        <taxon>Bacillati</taxon>
        <taxon>Actinomycetota</taxon>
        <taxon>Actinomycetes</taxon>
        <taxon>Micrococcales</taxon>
        <taxon>Luteimicrobium</taxon>
    </lineage>
</organism>
<dbReference type="CDD" id="cd09023">
    <property type="entry name" value="Aldose_epim_Ec_c4013"/>
    <property type="match status" value="1"/>
</dbReference>
<dbReference type="KEGG" id="lxl:KDY119_00655"/>
<dbReference type="EMBL" id="CP045529">
    <property type="protein sequence ID" value="QFU97161.1"/>
    <property type="molecule type" value="Genomic_DNA"/>
</dbReference>
<gene>
    <name evidence="1" type="ORF">KDY119_00655</name>
</gene>
<accession>A0A5P9Q6Y2</accession>
<dbReference type="RefSeq" id="WP_036953511.1">
    <property type="nucleotide sequence ID" value="NZ_BAABIH010000029.1"/>
</dbReference>
<sequence length="334" mass="36264">MSELHGLALREVGRRVGSLDQVARIEDVVDANGPARGNRRLRLVNGGGLELDVLPDRALDLGTLTFNGVPFAWRSAVGDVDPAMTDARGRGWMRTFAGGVLSTCGLDTFGAPSTDQGVDLPMHGRIGGLRSTLTRAELSGDELVVEGRVRQTAVLEENLVLRRRITTALGSRSFTVEDVVTNEGADEQDHMVLYHVNLGWPLLDTDTRIEIGQASAEPRDADAALGFDTRGVFGDPQAGFREQVFIHTTDESEQRVARVVNDARGLALTLRYSDTLPAIFEWKMLAERCYALGLEPANTSEMTGRAAARKNGLLPSLAPGESRTYRLEIEVDAP</sequence>
<dbReference type="Gene3D" id="2.70.98.10">
    <property type="match status" value="1"/>
</dbReference>
<proteinExistence type="predicted"/>
<evidence type="ECO:0008006" key="3">
    <source>
        <dbReference type="Google" id="ProtNLM"/>
    </source>
</evidence>
<reference evidence="1 2" key="1">
    <citation type="submission" date="2019-10" db="EMBL/GenBank/DDBJ databases">
        <title>Genome sequence of Luteimicrobium xylanilyticum HY-24.</title>
        <authorList>
            <person name="Kim D.Y."/>
            <person name="Park H.-Y."/>
        </authorList>
    </citation>
    <scope>NUCLEOTIDE SEQUENCE [LARGE SCALE GENOMIC DNA]</scope>
    <source>
        <strain evidence="1 2">HY-24</strain>
    </source>
</reference>
<dbReference type="Pfam" id="PF14486">
    <property type="entry name" value="DUF4432"/>
    <property type="match status" value="1"/>
</dbReference>
<dbReference type="InterPro" id="IPR027839">
    <property type="entry name" value="DUF4432"/>
</dbReference>
<keyword evidence="2" id="KW-1185">Reference proteome</keyword>